<protein>
    <submittedName>
        <fullName evidence="2">SDR family oxidoreductase</fullName>
    </submittedName>
</protein>
<organism evidence="2 3">
    <name type="scientific">Candidatus Manganitrophus noduliformans</name>
    <dbReference type="NCBI Taxonomy" id="2606439"/>
    <lineage>
        <taxon>Bacteria</taxon>
        <taxon>Pseudomonadati</taxon>
        <taxon>Nitrospirota</taxon>
        <taxon>Nitrospiria</taxon>
        <taxon>Candidatus Troglogloeales</taxon>
        <taxon>Candidatus Manganitrophaceae</taxon>
        <taxon>Candidatus Manganitrophus</taxon>
    </lineage>
</organism>
<feature type="domain" description="NAD-dependent epimerase/dehydratase" evidence="1">
    <location>
        <begin position="4"/>
        <end position="163"/>
    </location>
</feature>
<dbReference type="Proteomes" id="UP000534783">
    <property type="component" value="Unassembled WGS sequence"/>
</dbReference>
<comment type="caution">
    <text evidence="2">The sequence shown here is derived from an EMBL/GenBank/DDBJ whole genome shotgun (WGS) entry which is preliminary data.</text>
</comment>
<dbReference type="RefSeq" id="WP_320412495.1">
    <property type="nucleotide sequence ID" value="NZ_VTOW01000003.1"/>
</dbReference>
<dbReference type="SUPFAM" id="SSF51735">
    <property type="entry name" value="NAD(P)-binding Rossmann-fold domains"/>
    <property type="match status" value="1"/>
</dbReference>
<proteinExistence type="predicted"/>
<accession>A0A7X6DSX7</accession>
<dbReference type="AlphaFoldDB" id="A0A7X6DSX7"/>
<dbReference type="CDD" id="cd05266">
    <property type="entry name" value="SDR_a4"/>
    <property type="match status" value="1"/>
</dbReference>
<name>A0A7X6DSX7_9BACT</name>
<dbReference type="InterPro" id="IPR051783">
    <property type="entry name" value="NAD(P)-dependent_oxidoreduct"/>
</dbReference>
<dbReference type="Pfam" id="PF01370">
    <property type="entry name" value="Epimerase"/>
    <property type="match status" value="1"/>
</dbReference>
<keyword evidence="3" id="KW-1185">Reference proteome</keyword>
<sequence>MESVLIIGCGYVGLPLAKGWIEKGFRVYGTTRRVEKVDLLRREGIEPIVVDLLKPPFRLPQADWVYFLVSGSQEETLPRAMTHTIAALLENRPSRFIYTSSTGLYGDYSNGWVDESSLRRAKHPAGARLIETEDMLFTAVEEAQFPGVIVRLSGIYGPNRIPGRDQVLKRGTLRGRPESYLNLIHLDDLIPLLLATAPLSKTGECYLFSDDHPVRRGDYYAFLAKRLGISDFAPLWNSSDEPAAGRRCRNQKMKEHFQIDLKYPSYREGLGALLPVG</sequence>
<dbReference type="Gene3D" id="3.40.50.720">
    <property type="entry name" value="NAD(P)-binding Rossmann-like Domain"/>
    <property type="match status" value="1"/>
</dbReference>
<dbReference type="EMBL" id="VTOW01000003">
    <property type="protein sequence ID" value="NKE72453.1"/>
    <property type="molecule type" value="Genomic_DNA"/>
</dbReference>
<reference evidence="2 3" key="1">
    <citation type="journal article" date="2020" name="Nature">
        <title>Bacterial chemolithoautotrophy via manganese oxidation.</title>
        <authorList>
            <person name="Yu H."/>
            <person name="Leadbetter J.R."/>
        </authorList>
    </citation>
    <scope>NUCLEOTIDE SEQUENCE [LARGE SCALE GENOMIC DNA]</scope>
    <source>
        <strain evidence="2 3">Mn-1</strain>
    </source>
</reference>
<dbReference type="GO" id="GO:0005737">
    <property type="term" value="C:cytoplasm"/>
    <property type="evidence" value="ECO:0007669"/>
    <property type="project" value="TreeGrafter"/>
</dbReference>
<dbReference type="PANTHER" id="PTHR48079:SF6">
    <property type="entry name" value="NAD(P)-BINDING DOMAIN-CONTAINING PROTEIN-RELATED"/>
    <property type="match status" value="1"/>
</dbReference>
<evidence type="ECO:0000259" key="1">
    <source>
        <dbReference type="Pfam" id="PF01370"/>
    </source>
</evidence>
<dbReference type="GO" id="GO:0004029">
    <property type="term" value="F:aldehyde dehydrogenase (NAD+) activity"/>
    <property type="evidence" value="ECO:0007669"/>
    <property type="project" value="TreeGrafter"/>
</dbReference>
<gene>
    <name evidence="2" type="ORF">MNODULE_17015</name>
</gene>
<dbReference type="PANTHER" id="PTHR48079">
    <property type="entry name" value="PROTEIN YEEZ"/>
    <property type="match status" value="1"/>
</dbReference>
<evidence type="ECO:0000313" key="3">
    <source>
        <dbReference type="Proteomes" id="UP000534783"/>
    </source>
</evidence>
<evidence type="ECO:0000313" key="2">
    <source>
        <dbReference type="EMBL" id="NKE72453.1"/>
    </source>
</evidence>
<dbReference type="InterPro" id="IPR001509">
    <property type="entry name" value="Epimerase_deHydtase"/>
</dbReference>
<dbReference type="InterPro" id="IPR036291">
    <property type="entry name" value="NAD(P)-bd_dom_sf"/>
</dbReference>